<dbReference type="InterPro" id="IPR036794">
    <property type="entry name" value="ATP_F1_dsu/esu_C_sf"/>
</dbReference>
<evidence type="ECO:0000256" key="13">
    <source>
        <dbReference type="RuleBase" id="RU003656"/>
    </source>
</evidence>
<dbReference type="NCBIfam" id="TIGR01216">
    <property type="entry name" value="ATP_synt_epsi"/>
    <property type="match status" value="1"/>
</dbReference>
<dbReference type="GO" id="GO:0005524">
    <property type="term" value="F:ATP binding"/>
    <property type="evidence" value="ECO:0007669"/>
    <property type="project" value="UniProtKB-UniRule"/>
</dbReference>
<gene>
    <name evidence="12" type="primary">atpC</name>
    <name evidence="16" type="ORF">PTE31013_03569</name>
</gene>
<organism evidence="16 17">
    <name type="scientific">Pandoraea terrigena</name>
    <dbReference type="NCBI Taxonomy" id="2508292"/>
    <lineage>
        <taxon>Bacteria</taxon>
        <taxon>Pseudomonadati</taxon>
        <taxon>Pseudomonadota</taxon>
        <taxon>Betaproteobacteria</taxon>
        <taxon>Burkholderiales</taxon>
        <taxon>Burkholderiaceae</taxon>
        <taxon>Pandoraea</taxon>
    </lineage>
</organism>
<keyword evidence="7 12" id="KW-0375">Hydrogen ion transport</keyword>
<evidence type="ECO:0000313" key="16">
    <source>
        <dbReference type="EMBL" id="VVE29058.1"/>
    </source>
</evidence>
<dbReference type="NCBIfam" id="NF009977">
    <property type="entry name" value="PRK13442.1"/>
    <property type="match status" value="1"/>
</dbReference>
<dbReference type="GO" id="GO:0045259">
    <property type="term" value="C:proton-transporting ATP synthase complex"/>
    <property type="evidence" value="ECO:0007669"/>
    <property type="project" value="UniProtKB-KW"/>
</dbReference>
<keyword evidence="9 12" id="KW-0472">Membrane</keyword>
<dbReference type="Proteomes" id="UP000334380">
    <property type="component" value="Unassembled WGS sequence"/>
</dbReference>
<dbReference type="HAMAP" id="MF_00530">
    <property type="entry name" value="ATP_synth_epsil_bac"/>
    <property type="match status" value="1"/>
</dbReference>
<name>A0A5E4WW19_9BURK</name>
<dbReference type="FunFam" id="2.60.15.10:FF:000001">
    <property type="entry name" value="ATP synthase epsilon chain"/>
    <property type="match status" value="1"/>
</dbReference>
<evidence type="ECO:0000256" key="3">
    <source>
        <dbReference type="ARBA" id="ARBA00005712"/>
    </source>
</evidence>
<dbReference type="InterPro" id="IPR020547">
    <property type="entry name" value="ATP_synth_F1_esu_C"/>
</dbReference>
<dbReference type="PANTHER" id="PTHR13822:SF10">
    <property type="entry name" value="ATP SYNTHASE EPSILON CHAIN, CHLOROPLASTIC"/>
    <property type="match status" value="1"/>
</dbReference>
<evidence type="ECO:0000313" key="17">
    <source>
        <dbReference type="Proteomes" id="UP000334380"/>
    </source>
</evidence>
<proteinExistence type="inferred from homology"/>
<evidence type="ECO:0000259" key="15">
    <source>
        <dbReference type="Pfam" id="PF02823"/>
    </source>
</evidence>
<sequence>MAGELAAAAPRTGEAIGKGRGCLAPFCAKCTQCNTKSESIKAMRTASQGEVKGMALLKIDVVSTERAIFSGEARFVAVPGTSGELGVLPGHTPLLTGVRPGTVRIEASDGTDTFLYIAGGFVEIQPNRVTILADTAIRAESLDEARAQRAREEARALLETHASNIDYAKAQAELTEAVAQLQAIRRMRKQKEPR</sequence>
<dbReference type="Gene3D" id="2.60.15.10">
    <property type="entry name" value="F0F1 ATP synthase delta/epsilon subunit, N-terminal"/>
    <property type="match status" value="1"/>
</dbReference>
<dbReference type="GO" id="GO:0005886">
    <property type="term" value="C:plasma membrane"/>
    <property type="evidence" value="ECO:0007669"/>
    <property type="project" value="UniProtKB-SubCell"/>
</dbReference>
<dbReference type="SUPFAM" id="SSF46604">
    <property type="entry name" value="Epsilon subunit of F1F0-ATP synthase C-terminal domain"/>
    <property type="match status" value="1"/>
</dbReference>
<evidence type="ECO:0000256" key="9">
    <source>
        <dbReference type="ARBA" id="ARBA00023136"/>
    </source>
</evidence>
<evidence type="ECO:0000256" key="11">
    <source>
        <dbReference type="ARBA" id="ARBA00023310"/>
    </source>
</evidence>
<feature type="domain" description="ATP synthase epsilon subunit C-terminal" evidence="14">
    <location>
        <begin position="140"/>
        <end position="184"/>
    </location>
</feature>
<comment type="subcellular location">
    <subcellularLocation>
        <location evidence="2 12">Cell membrane</location>
        <topology evidence="2 12">Peripheral membrane protein</topology>
    </subcellularLocation>
</comment>
<evidence type="ECO:0000256" key="4">
    <source>
        <dbReference type="ARBA" id="ARBA00011648"/>
    </source>
</evidence>
<comment type="function">
    <text evidence="1 12">Produces ATP from ADP in the presence of a proton gradient across the membrane.</text>
</comment>
<dbReference type="AlphaFoldDB" id="A0A5E4WW19"/>
<dbReference type="EMBL" id="CABPRU010000009">
    <property type="protein sequence ID" value="VVE29058.1"/>
    <property type="molecule type" value="Genomic_DNA"/>
</dbReference>
<evidence type="ECO:0000256" key="5">
    <source>
        <dbReference type="ARBA" id="ARBA00022448"/>
    </source>
</evidence>
<evidence type="ECO:0000256" key="8">
    <source>
        <dbReference type="ARBA" id="ARBA00023065"/>
    </source>
</evidence>
<evidence type="ECO:0000256" key="2">
    <source>
        <dbReference type="ARBA" id="ARBA00004202"/>
    </source>
</evidence>
<keyword evidence="5 12" id="KW-0813">Transport</keyword>
<keyword evidence="6 12" id="KW-1003">Cell membrane</keyword>
<dbReference type="Pfam" id="PF00401">
    <property type="entry name" value="ATP-synt_DE"/>
    <property type="match status" value="1"/>
</dbReference>
<comment type="subunit">
    <text evidence="4 12 13">F-type ATPases have 2 components, CF(1) - the catalytic core - and CF(0) - the membrane proton channel. CF(1) has five subunits: alpha(3), beta(3), gamma(1), delta(1), epsilon(1). CF(0) has three main subunits: a, b and c.</text>
</comment>
<keyword evidence="11 12" id="KW-0066">ATP synthesis</keyword>
<dbReference type="NCBIfam" id="NF001847">
    <property type="entry name" value="PRK00571.1-4"/>
    <property type="match status" value="1"/>
</dbReference>
<evidence type="ECO:0000256" key="10">
    <source>
        <dbReference type="ARBA" id="ARBA00023196"/>
    </source>
</evidence>
<keyword evidence="8 12" id="KW-0406">Ion transport</keyword>
<accession>A0A5E4WW19</accession>
<feature type="domain" description="ATP synthase F1 complex delta/epsilon subunit N-terminal" evidence="15">
    <location>
        <begin position="57"/>
        <end position="136"/>
    </location>
</feature>
<dbReference type="InterPro" id="IPR020546">
    <property type="entry name" value="ATP_synth_F1_dsu/esu_N"/>
</dbReference>
<dbReference type="InterPro" id="IPR036771">
    <property type="entry name" value="ATPsynth_dsu/esu_N"/>
</dbReference>
<reference evidence="16 17" key="1">
    <citation type="submission" date="2019-08" db="EMBL/GenBank/DDBJ databases">
        <authorList>
            <person name="Peeters C."/>
        </authorList>
    </citation>
    <scope>NUCLEOTIDE SEQUENCE [LARGE SCALE GENOMIC DNA]</scope>
    <source>
        <strain evidence="16 17">LMG 31013</strain>
    </source>
</reference>
<evidence type="ECO:0000256" key="12">
    <source>
        <dbReference type="HAMAP-Rule" id="MF_00530"/>
    </source>
</evidence>
<evidence type="ECO:0000256" key="6">
    <source>
        <dbReference type="ARBA" id="ARBA00022475"/>
    </source>
</evidence>
<dbReference type="Pfam" id="PF02823">
    <property type="entry name" value="ATP-synt_DE_N"/>
    <property type="match status" value="1"/>
</dbReference>
<dbReference type="CDD" id="cd12152">
    <property type="entry name" value="F1-ATPase_delta"/>
    <property type="match status" value="1"/>
</dbReference>
<keyword evidence="17" id="KW-1185">Reference proteome</keyword>
<dbReference type="SUPFAM" id="SSF51344">
    <property type="entry name" value="Epsilon subunit of F1F0-ATP synthase N-terminal domain"/>
    <property type="match status" value="1"/>
</dbReference>
<protein>
    <recommendedName>
        <fullName evidence="12">ATP synthase epsilon chain</fullName>
    </recommendedName>
    <alternativeName>
        <fullName evidence="12">ATP synthase F1 sector epsilon subunit</fullName>
    </alternativeName>
    <alternativeName>
        <fullName evidence="12">F-ATPase epsilon subunit</fullName>
    </alternativeName>
</protein>
<dbReference type="Gene3D" id="1.20.5.440">
    <property type="entry name" value="ATP synthase delta/epsilon subunit, C-terminal domain"/>
    <property type="match status" value="1"/>
</dbReference>
<evidence type="ECO:0000256" key="1">
    <source>
        <dbReference type="ARBA" id="ARBA00003543"/>
    </source>
</evidence>
<dbReference type="PANTHER" id="PTHR13822">
    <property type="entry name" value="ATP SYNTHASE DELTA/EPSILON CHAIN"/>
    <property type="match status" value="1"/>
</dbReference>
<dbReference type="GO" id="GO:0046933">
    <property type="term" value="F:proton-transporting ATP synthase activity, rotational mechanism"/>
    <property type="evidence" value="ECO:0007669"/>
    <property type="project" value="UniProtKB-UniRule"/>
</dbReference>
<evidence type="ECO:0000259" key="14">
    <source>
        <dbReference type="Pfam" id="PF00401"/>
    </source>
</evidence>
<comment type="similarity">
    <text evidence="3 12 13">Belongs to the ATPase epsilon chain family.</text>
</comment>
<evidence type="ECO:0000256" key="7">
    <source>
        <dbReference type="ARBA" id="ARBA00022781"/>
    </source>
</evidence>
<keyword evidence="10 12" id="KW-0139">CF(1)</keyword>
<dbReference type="InterPro" id="IPR001469">
    <property type="entry name" value="ATP_synth_F1_dsu/esu"/>
</dbReference>